<comment type="caution">
    <text evidence="1">The sequence shown here is derived from an EMBL/GenBank/DDBJ whole genome shotgun (WGS) entry which is preliminary data.</text>
</comment>
<proteinExistence type="predicted"/>
<organism evidence="1 2">
    <name type="scientific">Cohnella hashimotonis</name>
    <dbReference type="NCBI Taxonomy" id="2826895"/>
    <lineage>
        <taxon>Bacteria</taxon>
        <taxon>Bacillati</taxon>
        <taxon>Bacillota</taxon>
        <taxon>Bacilli</taxon>
        <taxon>Bacillales</taxon>
        <taxon>Paenibacillaceae</taxon>
        <taxon>Cohnella</taxon>
    </lineage>
</organism>
<sequence length="45" mass="5097">MAKTDDEFNSVYDAFVKQINQVGAGKAEKVLYQRHLADLQKKGLK</sequence>
<reference evidence="1" key="1">
    <citation type="submission" date="2023-04" db="EMBL/GenBank/DDBJ databases">
        <title>Comparative genomic analysis of Cohnella hashimotonis sp. nov., isolated from the International Space Station.</title>
        <authorList>
            <person name="Venkateswaran K."/>
            <person name="Simpson A."/>
        </authorList>
    </citation>
    <scope>NUCLEOTIDE SEQUENCE</scope>
    <source>
        <strain evidence="1">F6_2S_P_1</strain>
    </source>
</reference>
<evidence type="ECO:0000313" key="2">
    <source>
        <dbReference type="Proteomes" id="UP001161691"/>
    </source>
</evidence>
<evidence type="ECO:0000313" key="1">
    <source>
        <dbReference type="EMBL" id="MDI4644762.1"/>
    </source>
</evidence>
<dbReference type="RefSeq" id="WP_282907748.1">
    <property type="nucleotide sequence ID" value="NZ_JAGRPV010000001.1"/>
</dbReference>
<accession>A0ABT6TD63</accession>
<protein>
    <recommendedName>
        <fullName evidence="3">DUF2680 domain-containing protein</fullName>
    </recommendedName>
</protein>
<dbReference type="Proteomes" id="UP001161691">
    <property type="component" value="Unassembled WGS sequence"/>
</dbReference>
<evidence type="ECO:0008006" key="3">
    <source>
        <dbReference type="Google" id="ProtNLM"/>
    </source>
</evidence>
<name>A0ABT6TD63_9BACL</name>
<dbReference type="EMBL" id="JAGRPV010000001">
    <property type="protein sequence ID" value="MDI4644762.1"/>
    <property type="molecule type" value="Genomic_DNA"/>
</dbReference>
<keyword evidence="2" id="KW-1185">Reference proteome</keyword>
<gene>
    <name evidence="1" type="ORF">KB449_07285</name>
</gene>